<evidence type="ECO:0000313" key="1">
    <source>
        <dbReference type="EMBL" id="DAF44464.1"/>
    </source>
</evidence>
<proteinExistence type="predicted"/>
<protein>
    <submittedName>
        <fullName evidence="1">Uncharacterized protein</fullName>
    </submittedName>
</protein>
<sequence length="49" mass="5866">MKTSRCAVYIGRNIHYHFLIINSLCSILGNWYGYVSNLTNFQSRYRIFM</sequence>
<accession>A0A8S5S0N1</accession>
<name>A0A8S5S0N1_9CAUD</name>
<reference evidence="1" key="1">
    <citation type="journal article" date="2021" name="Proc. Natl. Acad. Sci. U.S.A.">
        <title>A Catalog of Tens of Thousands of Viruses from Human Metagenomes Reveals Hidden Associations with Chronic Diseases.</title>
        <authorList>
            <person name="Tisza M.J."/>
            <person name="Buck C.B."/>
        </authorList>
    </citation>
    <scope>NUCLEOTIDE SEQUENCE</scope>
    <source>
        <strain evidence="1">Ct8Lf7</strain>
    </source>
</reference>
<organism evidence="1">
    <name type="scientific">Podoviridae sp. ct8Lf7</name>
    <dbReference type="NCBI Taxonomy" id="2827723"/>
    <lineage>
        <taxon>Viruses</taxon>
        <taxon>Duplodnaviria</taxon>
        <taxon>Heunggongvirae</taxon>
        <taxon>Uroviricota</taxon>
        <taxon>Caudoviricetes</taxon>
    </lineage>
</organism>
<dbReference type="EMBL" id="BK032511">
    <property type="protein sequence ID" value="DAF44464.1"/>
    <property type="molecule type" value="Genomic_DNA"/>
</dbReference>